<keyword evidence="7" id="KW-0223">Dioxygenase</keyword>
<feature type="binding site" evidence="5">
    <location>
        <position position="162"/>
    </location>
    <ligand>
        <name>Fe cation</name>
        <dbReference type="ChEBI" id="CHEBI:24875"/>
    </ligand>
</feature>
<comment type="caution">
    <text evidence="7">The sequence shown here is derived from an EMBL/GenBank/DDBJ whole genome shotgun (WGS) entry which is preliminary data.</text>
</comment>
<dbReference type="Proteomes" id="UP000053372">
    <property type="component" value="Unassembled WGS sequence"/>
</dbReference>
<feature type="domain" description="VOC" evidence="6">
    <location>
        <begin position="2"/>
        <end position="136"/>
    </location>
</feature>
<dbReference type="GO" id="GO:0006572">
    <property type="term" value="P:L-tyrosine catabolic process"/>
    <property type="evidence" value="ECO:0007669"/>
    <property type="project" value="TreeGrafter"/>
</dbReference>
<evidence type="ECO:0000259" key="6">
    <source>
        <dbReference type="PROSITE" id="PS51819"/>
    </source>
</evidence>
<evidence type="ECO:0000313" key="7">
    <source>
        <dbReference type="EMBL" id="KST67852.1"/>
    </source>
</evidence>
<keyword evidence="7" id="KW-0560">Oxidoreductase</keyword>
<protein>
    <submittedName>
        <fullName evidence="7">4-hydroxyphenylpyruvate dioxygenase</fullName>
    </submittedName>
</protein>
<keyword evidence="4 5" id="KW-0408">Iron</keyword>
<dbReference type="PANTHER" id="PTHR11959">
    <property type="entry name" value="4-HYDROXYPHENYLPYRUVATE DIOXYGENASE"/>
    <property type="match status" value="1"/>
</dbReference>
<evidence type="ECO:0000313" key="8">
    <source>
        <dbReference type="Proteomes" id="UP000053372"/>
    </source>
</evidence>
<evidence type="ECO:0000256" key="1">
    <source>
        <dbReference type="ARBA" id="ARBA00005877"/>
    </source>
</evidence>
<evidence type="ECO:0000256" key="3">
    <source>
        <dbReference type="ARBA" id="ARBA00022737"/>
    </source>
</evidence>
<feature type="domain" description="VOC" evidence="6">
    <location>
        <begin position="159"/>
        <end position="313"/>
    </location>
</feature>
<dbReference type="PROSITE" id="PS51819">
    <property type="entry name" value="VOC"/>
    <property type="match status" value="2"/>
</dbReference>
<dbReference type="NCBIfam" id="TIGR01263">
    <property type="entry name" value="4HPPD"/>
    <property type="match status" value="1"/>
</dbReference>
<dbReference type="InterPro" id="IPR005956">
    <property type="entry name" value="4OHPhenylPyrv_dOase"/>
</dbReference>
<dbReference type="PIRSF" id="PIRSF009283">
    <property type="entry name" value="HPP_dOase"/>
    <property type="match status" value="1"/>
</dbReference>
<dbReference type="InterPro" id="IPR037523">
    <property type="entry name" value="VOC_core"/>
</dbReference>
<evidence type="ECO:0000256" key="4">
    <source>
        <dbReference type="ARBA" id="ARBA00023004"/>
    </source>
</evidence>
<dbReference type="GO" id="GO:0003868">
    <property type="term" value="F:4-hydroxyphenylpyruvate dioxygenase activity"/>
    <property type="evidence" value="ECO:0007669"/>
    <property type="project" value="InterPro"/>
</dbReference>
<dbReference type="InterPro" id="IPR004360">
    <property type="entry name" value="Glyas_Fos-R_dOase_dom"/>
</dbReference>
<dbReference type="AlphaFoldDB" id="A0A0V7ZT55"/>
<reference evidence="7 8" key="1">
    <citation type="journal article" date="2015" name="Genome Announc.">
        <title>Draft Genome of the Euendolithic (true boring) Cyanobacterium Mastigocoleus testarum strain BC008.</title>
        <authorList>
            <person name="Guida B.S."/>
            <person name="Garcia-Pichel F."/>
        </authorList>
    </citation>
    <scope>NUCLEOTIDE SEQUENCE [LARGE SCALE GENOMIC DNA]</scope>
    <source>
        <strain evidence="7 8">BC008</strain>
    </source>
</reference>
<feature type="binding site" evidence="5">
    <location>
        <position position="240"/>
    </location>
    <ligand>
        <name>Fe cation</name>
        <dbReference type="ChEBI" id="CHEBI:24875"/>
    </ligand>
</feature>
<name>A0A0V7ZT55_9CYAN</name>
<dbReference type="Pfam" id="PF00903">
    <property type="entry name" value="Glyoxalase"/>
    <property type="match status" value="1"/>
</dbReference>
<keyword evidence="8" id="KW-1185">Reference proteome</keyword>
<dbReference type="PANTHER" id="PTHR11959:SF1">
    <property type="entry name" value="4-HYDROXYPHENYLPYRUVATE DIOXYGENASE"/>
    <property type="match status" value="1"/>
</dbReference>
<keyword evidence="7" id="KW-0670">Pyruvate</keyword>
<gene>
    <name evidence="7" type="ORF">BC008_31165</name>
</gene>
<organism evidence="7 8">
    <name type="scientific">Mastigocoleus testarum BC008</name>
    <dbReference type="NCBI Taxonomy" id="371196"/>
    <lineage>
        <taxon>Bacteria</taxon>
        <taxon>Bacillati</taxon>
        <taxon>Cyanobacteriota</taxon>
        <taxon>Cyanophyceae</taxon>
        <taxon>Nostocales</taxon>
        <taxon>Hapalosiphonaceae</taxon>
        <taxon>Mastigocoleus</taxon>
    </lineage>
</organism>
<comment type="similarity">
    <text evidence="1">Belongs to the 4HPPD family.</text>
</comment>
<dbReference type="Gene3D" id="3.10.180.10">
    <property type="entry name" value="2,3-Dihydroxybiphenyl 1,2-Dioxygenase, domain 1"/>
    <property type="match status" value="2"/>
</dbReference>
<dbReference type="CDD" id="cd07250">
    <property type="entry name" value="HPPD_C_like"/>
    <property type="match status" value="1"/>
</dbReference>
<comment type="cofactor">
    <cofactor evidence="5">
        <name>Fe cation</name>
        <dbReference type="ChEBI" id="CHEBI:24875"/>
    </cofactor>
    <text evidence="5">Binds 1 Fe cation per subunit.</text>
</comment>
<dbReference type="EMBL" id="LMTZ01000084">
    <property type="protein sequence ID" value="KST67852.1"/>
    <property type="molecule type" value="Genomic_DNA"/>
</dbReference>
<dbReference type="GO" id="GO:0046872">
    <property type="term" value="F:metal ion binding"/>
    <property type="evidence" value="ECO:0007669"/>
    <property type="project" value="UniProtKB-KW"/>
</dbReference>
<evidence type="ECO:0000256" key="2">
    <source>
        <dbReference type="ARBA" id="ARBA00022723"/>
    </source>
</evidence>
<feature type="binding site" evidence="5">
    <location>
        <position position="324"/>
    </location>
    <ligand>
        <name>Fe cation</name>
        <dbReference type="ChEBI" id="CHEBI:24875"/>
    </ligand>
</feature>
<dbReference type="RefSeq" id="WP_027843230.1">
    <property type="nucleotide sequence ID" value="NZ_LMTZ01000084.1"/>
</dbReference>
<dbReference type="CDD" id="cd08342">
    <property type="entry name" value="HPPD_N_like"/>
    <property type="match status" value="1"/>
</dbReference>
<accession>A0A0V7ZT55</accession>
<dbReference type="InterPro" id="IPR041735">
    <property type="entry name" value="4OHPhenylPyrv_dOase_C"/>
</dbReference>
<dbReference type="InterPro" id="IPR029068">
    <property type="entry name" value="Glyas_Bleomycin-R_OHBP_Dase"/>
</dbReference>
<keyword evidence="2 5" id="KW-0479">Metal-binding</keyword>
<dbReference type="InterPro" id="IPR041736">
    <property type="entry name" value="4OHPhenylPyrv_dOase_N"/>
</dbReference>
<dbReference type="SUPFAM" id="SSF54593">
    <property type="entry name" value="Glyoxalase/Bleomycin resistance protein/Dihydroxybiphenyl dioxygenase"/>
    <property type="match status" value="1"/>
</dbReference>
<proteinExistence type="inferred from homology"/>
<dbReference type="OrthoDB" id="9780241at2"/>
<evidence type="ECO:0000256" key="5">
    <source>
        <dbReference type="PIRSR" id="PIRSR009283-1"/>
    </source>
</evidence>
<keyword evidence="3" id="KW-0677">Repeat</keyword>
<sequence>MKVDYIHFYLDDARVWRNWFVNSLNFHSVNSSLIPQIQSNDISHTHTEVVRSGSVCFVLSSPLSDKSPVAKFLRKHPSGVADVAFNVENVEEAITKAKKGGAEILAPIRWKHQDNEYIKWSKISAWGDLNHTLIERRSLISDCKAKFPSKHFSNYSYTAIDHIVLNIPTGYLKHAVTWYEEVFGFQPQQTFNIQTQHSALHSRVMVSSDGEIQFPINEPASKNSQIQEFIDVNRGPGIQHIALRTNNLVKSIAQLNTNGLSFLPISQNYYADIRKRIGFPLSSEELTAIIQQQILVDWDQEDSHKLLLQIFTKPIFGEPTFFFEFIERRCKAQGFGEGNFRALFKVMEEEQIKRARNIARFVTE</sequence>